<evidence type="ECO:0000313" key="1">
    <source>
        <dbReference type="EMBL" id="VAX23777.1"/>
    </source>
</evidence>
<dbReference type="AlphaFoldDB" id="A0A3B1D4W6"/>
<gene>
    <name evidence="1" type="ORF">MNBD_NITROSPINAE03-165</name>
</gene>
<dbReference type="GO" id="GO:0022900">
    <property type="term" value="P:electron transport chain"/>
    <property type="evidence" value="ECO:0007669"/>
    <property type="project" value="InterPro"/>
</dbReference>
<dbReference type="Gene3D" id="1.20.120.10">
    <property type="entry name" value="Cytochrome c/b562"/>
    <property type="match status" value="1"/>
</dbReference>
<organism evidence="1">
    <name type="scientific">hydrothermal vent metagenome</name>
    <dbReference type="NCBI Taxonomy" id="652676"/>
    <lineage>
        <taxon>unclassified sequences</taxon>
        <taxon>metagenomes</taxon>
        <taxon>ecological metagenomes</taxon>
    </lineage>
</organism>
<accession>A0A3B1D4W6</accession>
<dbReference type="GO" id="GO:0020037">
    <property type="term" value="F:heme binding"/>
    <property type="evidence" value="ECO:0007669"/>
    <property type="project" value="InterPro"/>
</dbReference>
<dbReference type="SUPFAM" id="SSF47175">
    <property type="entry name" value="Cytochromes"/>
    <property type="match status" value="1"/>
</dbReference>
<dbReference type="GO" id="GO:0009055">
    <property type="term" value="F:electron transfer activity"/>
    <property type="evidence" value="ECO:0007669"/>
    <property type="project" value="InterPro"/>
</dbReference>
<reference evidence="1" key="1">
    <citation type="submission" date="2018-06" db="EMBL/GenBank/DDBJ databases">
        <authorList>
            <person name="Zhirakovskaya E."/>
        </authorList>
    </citation>
    <scope>NUCLEOTIDE SEQUENCE</scope>
</reference>
<dbReference type="GO" id="GO:0005506">
    <property type="term" value="F:iron ion binding"/>
    <property type="evidence" value="ECO:0007669"/>
    <property type="project" value="InterPro"/>
</dbReference>
<sequence>NRELLEKDMFELDQKIHKAALRLSKKAANAPMTELAKIRAGILVSCVGCHEVFRW</sequence>
<proteinExistence type="predicted"/>
<protein>
    <submittedName>
        <fullName evidence="1">Uncharacterized protein</fullName>
    </submittedName>
</protein>
<dbReference type="InterPro" id="IPR010980">
    <property type="entry name" value="Cyt_c/b562"/>
</dbReference>
<name>A0A3B1D4W6_9ZZZZ</name>
<feature type="non-terminal residue" evidence="1">
    <location>
        <position position="1"/>
    </location>
</feature>
<dbReference type="EMBL" id="UOGB01000280">
    <property type="protein sequence ID" value="VAX23777.1"/>
    <property type="molecule type" value="Genomic_DNA"/>
</dbReference>